<dbReference type="AlphaFoldDB" id="G4MAM0"/>
<dbReference type="EMBL" id="CAFE01000158">
    <property type="protein sequence ID" value="CCD38199.1"/>
    <property type="molecule type" value="Genomic_DNA"/>
</dbReference>
<dbReference type="BioCyc" id="CBUR1055526:G10QW-1324-MONOMER"/>
<evidence type="ECO:0000259" key="1">
    <source>
        <dbReference type="PROSITE" id="PS51819"/>
    </source>
</evidence>
<dbReference type="Proteomes" id="UP000003511">
    <property type="component" value="Unassembled WGS sequence"/>
</dbReference>
<organism evidence="2 3">
    <name type="scientific">Candidatus Paraburkholderia kirkii UZHbot1</name>
    <dbReference type="NCBI Taxonomy" id="1055526"/>
    <lineage>
        <taxon>Bacteria</taxon>
        <taxon>Pseudomonadati</taxon>
        <taxon>Pseudomonadota</taxon>
        <taxon>Betaproteobacteria</taxon>
        <taxon>Burkholderiales</taxon>
        <taxon>Burkholderiaceae</taxon>
        <taxon>Paraburkholderia</taxon>
    </lineage>
</organism>
<accession>G4MAM0</accession>
<dbReference type="PROSITE" id="PS51819">
    <property type="entry name" value="VOC"/>
    <property type="match status" value="1"/>
</dbReference>
<dbReference type="InterPro" id="IPR037523">
    <property type="entry name" value="VOC_core"/>
</dbReference>
<evidence type="ECO:0000313" key="2">
    <source>
        <dbReference type="EMBL" id="CCD38199.1"/>
    </source>
</evidence>
<reference evidence="2 3" key="2">
    <citation type="submission" date="2011-10" db="EMBL/GenBank/DDBJ databases">
        <title>Draft genome sequence of Candidatus Burkholderia kirkii.</title>
        <authorList>
            <person name="Carlier A.L."/>
            <person name="Eberl L."/>
        </authorList>
    </citation>
    <scope>NUCLEOTIDE SEQUENCE [LARGE SCALE GENOMIC DNA]</scope>
    <source>
        <strain evidence="2 3">UZHbot1</strain>
    </source>
</reference>
<sequence>MCGSQNAAQSQQPSCGSRSVQAMQFDHVTLVAPDCEALMRFFVDIAGMQVGPRPPFGIGGYWLYLGARPAVHLIAAGVAGRAEKPNATRIDHLALRVDGEAEWNALLERLDCRGYAWQLEVPLARELQLFVRLAAGVVVEFVIAQPRTRS</sequence>
<dbReference type="SUPFAM" id="SSF54593">
    <property type="entry name" value="Glyoxalase/Bleomycin resistance protein/Dihydroxybiphenyl dioxygenase"/>
    <property type="match status" value="1"/>
</dbReference>
<dbReference type="STRING" id="1055526.BKIR_c25_4161"/>
<comment type="caution">
    <text evidence="2">The sequence shown here is derived from an EMBL/GenBank/DDBJ whole genome shotgun (WGS) entry which is preliminary data.</text>
</comment>
<feature type="domain" description="VOC" evidence="1">
    <location>
        <begin position="24"/>
        <end position="144"/>
    </location>
</feature>
<reference evidence="2 3" key="1">
    <citation type="submission" date="2011-09" db="EMBL/GenBank/DDBJ databases">
        <authorList>
            <person name="Carlier A."/>
        </authorList>
    </citation>
    <scope>NUCLEOTIDE SEQUENCE [LARGE SCALE GENOMIC DNA]</scope>
    <source>
        <strain evidence="2 3">UZHbot1</strain>
    </source>
</reference>
<dbReference type="Gene3D" id="3.10.180.10">
    <property type="entry name" value="2,3-Dihydroxybiphenyl 1,2-Dioxygenase, domain 1"/>
    <property type="match status" value="1"/>
</dbReference>
<proteinExistence type="predicted"/>
<evidence type="ECO:0000313" key="3">
    <source>
        <dbReference type="Proteomes" id="UP000003511"/>
    </source>
</evidence>
<keyword evidence="3" id="KW-1185">Reference proteome</keyword>
<name>G4MAM0_9BURK</name>
<dbReference type="InterPro" id="IPR029068">
    <property type="entry name" value="Glyas_Bleomycin-R_OHBP_Dase"/>
</dbReference>
<dbReference type="Pfam" id="PF00903">
    <property type="entry name" value="Glyoxalase"/>
    <property type="match status" value="1"/>
</dbReference>
<dbReference type="InterPro" id="IPR004360">
    <property type="entry name" value="Glyas_Fos-R_dOase_dom"/>
</dbReference>
<protein>
    <recommendedName>
        <fullName evidence="1">VOC domain-containing protein</fullName>
    </recommendedName>
</protein>
<gene>
    <name evidence="2" type="ORF">BKIR_c25_4161</name>
</gene>
<dbReference type="HOGENOM" id="CLU_046006_12_4_4"/>